<organism evidence="2 3">
    <name type="scientific">Lysobacter helvus</name>
    <dbReference type="NCBI Taxonomy" id="2675059"/>
    <lineage>
        <taxon>Bacteria</taxon>
        <taxon>Pseudomonadati</taxon>
        <taxon>Pseudomonadota</taxon>
        <taxon>Gammaproteobacteria</taxon>
        <taxon>Lysobacterales</taxon>
        <taxon>Lysobacteraceae</taxon>
        <taxon>Lysobacter</taxon>
    </lineage>
</organism>
<dbReference type="Proteomes" id="UP000680514">
    <property type="component" value="Chromosome"/>
</dbReference>
<feature type="transmembrane region" description="Helical" evidence="1">
    <location>
        <begin position="42"/>
        <end position="58"/>
    </location>
</feature>
<feature type="transmembrane region" description="Helical" evidence="1">
    <location>
        <begin position="12"/>
        <end position="36"/>
    </location>
</feature>
<evidence type="ECO:0000313" key="2">
    <source>
        <dbReference type="EMBL" id="BCT96809.1"/>
    </source>
</evidence>
<evidence type="ECO:0000313" key="3">
    <source>
        <dbReference type="Proteomes" id="UP000680514"/>
    </source>
</evidence>
<proteinExistence type="predicted"/>
<evidence type="ECO:0000256" key="1">
    <source>
        <dbReference type="SAM" id="Phobius"/>
    </source>
</evidence>
<dbReference type="RefSeq" id="WP_213434571.1">
    <property type="nucleotide sequence ID" value="NZ_AP024546.1"/>
</dbReference>
<keyword evidence="1" id="KW-0472">Membrane</keyword>
<gene>
    <name evidence="2" type="ORF">LYSHEL_26800</name>
</gene>
<reference evidence="2 3" key="1">
    <citation type="submission" date="2021-03" db="EMBL/GenBank/DDBJ databases">
        <title>Complete Genome Sequences of Two Lysobacter Strains Isolated from Sea Water (Lysobacter caseinilyticus) and Soil (Lysobacter helvus) in South Korea.</title>
        <authorList>
            <person name="Watanabe Y."/>
            <person name="Arakawa K."/>
        </authorList>
    </citation>
    <scope>NUCLEOTIDE SEQUENCE [LARGE SCALE GENOMIC DNA]</scope>
    <source>
        <strain evidence="2 3">D10</strain>
    </source>
</reference>
<dbReference type="EMBL" id="AP024546">
    <property type="protein sequence ID" value="BCT96809.1"/>
    <property type="molecule type" value="Genomic_DNA"/>
</dbReference>
<accession>A0ABM7QGD8</accession>
<protein>
    <submittedName>
        <fullName evidence="2">Uncharacterized protein</fullName>
    </submittedName>
</protein>
<sequence>MFNPFEFHERNLGRAGWLMALEIVGGVALGLILVGLGYASDLAIIAVWLCNLFTAWFIGKAAAAQGKRQWLYALPAVAPPIAIWLIFKLHSEDSMRRMSMMEADSRVSE</sequence>
<feature type="transmembrane region" description="Helical" evidence="1">
    <location>
        <begin position="70"/>
        <end position="87"/>
    </location>
</feature>
<keyword evidence="1" id="KW-0812">Transmembrane</keyword>
<keyword evidence="1" id="KW-1133">Transmembrane helix</keyword>
<keyword evidence="3" id="KW-1185">Reference proteome</keyword>
<name>A0ABM7QGD8_9GAMM</name>